<dbReference type="PROSITE" id="PS00060">
    <property type="entry name" value="ADH_IRON_2"/>
    <property type="match status" value="1"/>
</dbReference>
<organism evidence="3 4">
    <name type="scientific">Angomonas deanei</name>
    <dbReference type="NCBI Taxonomy" id="59799"/>
    <lineage>
        <taxon>Eukaryota</taxon>
        <taxon>Discoba</taxon>
        <taxon>Euglenozoa</taxon>
        <taxon>Kinetoplastea</taxon>
        <taxon>Metakinetoplastina</taxon>
        <taxon>Trypanosomatida</taxon>
        <taxon>Trypanosomatidae</taxon>
        <taxon>Strigomonadinae</taxon>
        <taxon>Angomonas</taxon>
    </lineage>
</organism>
<dbReference type="Proteomes" id="UP000515908">
    <property type="component" value="Chromosome 10"/>
</dbReference>
<sequence>MDPVLIPQYAVLDPVLTVGLPKFITATTGVDTLTHAIESYINLKHVAQTKRDGLKTVSLVFKYLKRAYDNGNDLVARENMQEAAYLGGLAFTRAYVGNVHALAHVLGAYYDIPHGYANAIILPHVLEKYGTAIYPSLSDLAIAAGISGTSAADRAVKFIRAVKRLNADLNIPETLANDPKYQIQDEHIPAMVRHALREANPLYAVPVIFGEEEMTEILKKVQCK</sequence>
<keyword evidence="4" id="KW-1185">Reference proteome</keyword>
<evidence type="ECO:0000259" key="2">
    <source>
        <dbReference type="Pfam" id="PF25137"/>
    </source>
</evidence>
<accession>A0A7G2CGH6</accession>
<dbReference type="EMBL" id="LR877154">
    <property type="protein sequence ID" value="CAD2218071.1"/>
    <property type="molecule type" value="Genomic_DNA"/>
</dbReference>
<feature type="domain" description="Fe-containing alcohol dehydrogenase-like C-terminal" evidence="2">
    <location>
        <begin position="25"/>
        <end position="220"/>
    </location>
</feature>
<dbReference type="GO" id="GO:0004022">
    <property type="term" value="F:alcohol dehydrogenase (NAD+) activity"/>
    <property type="evidence" value="ECO:0007669"/>
    <property type="project" value="TreeGrafter"/>
</dbReference>
<name>A0A7G2CGH6_9TRYP</name>
<dbReference type="InterPro" id="IPR018211">
    <property type="entry name" value="ADH_Fe_CS"/>
</dbReference>
<dbReference type="PANTHER" id="PTHR11496">
    <property type="entry name" value="ALCOHOL DEHYDROGENASE"/>
    <property type="match status" value="1"/>
</dbReference>
<dbReference type="Pfam" id="PF25137">
    <property type="entry name" value="ADH_Fe_C"/>
    <property type="match status" value="1"/>
</dbReference>
<dbReference type="SUPFAM" id="SSF56796">
    <property type="entry name" value="Dehydroquinate synthase-like"/>
    <property type="match status" value="1"/>
</dbReference>
<dbReference type="AlphaFoldDB" id="A0A7G2CGH6"/>
<dbReference type="InterPro" id="IPR039697">
    <property type="entry name" value="Alcohol_dehydrogenase_Fe"/>
</dbReference>
<dbReference type="OrthoDB" id="339764at2759"/>
<keyword evidence="1" id="KW-0560">Oxidoreductase</keyword>
<gene>
    <name evidence="3" type="ORF">ADEAN_000555700</name>
</gene>
<evidence type="ECO:0000313" key="4">
    <source>
        <dbReference type="Proteomes" id="UP000515908"/>
    </source>
</evidence>
<protein>
    <submittedName>
        <fullName evidence="3">Iron-containing alcohol dehydrogenase, putative</fullName>
    </submittedName>
</protein>
<dbReference type="PANTHER" id="PTHR11496:SF102">
    <property type="entry name" value="ALCOHOL DEHYDROGENASE 4"/>
    <property type="match status" value="1"/>
</dbReference>
<dbReference type="FunFam" id="1.20.1090.10:FF:000001">
    <property type="entry name" value="Aldehyde-alcohol dehydrogenase"/>
    <property type="match status" value="1"/>
</dbReference>
<reference evidence="3 4" key="1">
    <citation type="submission" date="2020-08" db="EMBL/GenBank/DDBJ databases">
        <authorList>
            <person name="Newling K."/>
            <person name="Davey J."/>
            <person name="Forrester S."/>
        </authorList>
    </citation>
    <scope>NUCLEOTIDE SEQUENCE [LARGE SCALE GENOMIC DNA]</scope>
    <source>
        <strain evidence="4">Crithidia deanei Carvalho (ATCC PRA-265)</strain>
    </source>
</reference>
<dbReference type="PROSITE" id="PS00913">
    <property type="entry name" value="ADH_IRON_1"/>
    <property type="match status" value="1"/>
</dbReference>
<dbReference type="InterPro" id="IPR056798">
    <property type="entry name" value="ADH_Fe_C"/>
</dbReference>
<dbReference type="VEuPathDB" id="TriTrypDB:ADEAN_000555700"/>
<dbReference type="Gene3D" id="1.20.1090.10">
    <property type="entry name" value="Dehydroquinate synthase-like - alpha domain"/>
    <property type="match status" value="1"/>
</dbReference>
<dbReference type="GO" id="GO:0046872">
    <property type="term" value="F:metal ion binding"/>
    <property type="evidence" value="ECO:0007669"/>
    <property type="project" value="InterPro"/>
</dbReference>
<evidence type="ECO:0000313" key="3">
    <source>
        <dbReference type="EMBL" id="CAD2218071.1"/>
    </source>
</evidence>
<evidence type="ECO:0000256" key="1">
    <source>
        <dbReference type="ARBA" id="ARBA00023002"/>
    </source>
</evidence>
<proteinExistence type="predicted"/>